<evidence type="ECO:0000313" key="2">
    <source>
        <dbReference type="EMBL" id="KNC81436.1"/>
    </source>
</evidence>
<dbReference type="AlphaFoldDB" id="A0A0L0FXZ8"/>
<sequence length="210" mass="23589">MMNQVGQQYSTYGNPLRNLVKRPHKSDKSTPRPADLTNVLSIHSVSSGDCSFDSFDSLAHSRIKIPRSQTRRPSVHTHGPEVDPKVLIDTLTFYPGYRGYVAGIVKSKKAAGGYFVKMQRRTAILVSADEYGVVILSNDDASLQCRINWPELADIDHVHTDGTSTPLRKRKRNNYIALRLKDGSVYVINSLQTPELHMLIMDTYSNKVIM</sequence>
<organism evidence="2 3">
    <name type="scientific">Sphaeroforma arctica JP610</name>
    <dbReference type="NCBI Taxonomy" id="667725"/>
    <lineage>
        <taxon>Eukaryota</taxon>
        <taxon>Ichthyosporea</taxon>
        <taxon>Ichthyophonida</taxon>
        <taxon>Sphaeroforma</taxon>
    </lineage>
</organism>
<dbReference type="EMBL" id="KQ242034">
    <property type="protein sequence ID" value="KNC81436.1"/>
    <property type="molecule type" value="Genomic_DNA"/>
</dbReference>
<proteinExistence type="predicted"/>
<name>A0A0L0FXZ8_9EUKA</name>
<evidence type="ECO:0000313" key="3">
    <source>
        <dbReference type="Proteomes" id="UP000054560"/>
    </source>
</evidence>
<dbReference type="GeneID" id="25906756"/>
<accession>A0A0L0FXZ8</accession>
<reference evidence="2 3" key="1">
    <citation type="submission" date="2011-02" db="EMBL/GenBank/DDBJ databases">
        <title>The Genome Sequence of Sphaeroforma arctica JP610.</title>
        <authorList>
            <consortium name="The Broad Institute Genome Sequencing Platform"/>
            <person name="Russ C."/>
            <person name="Cuomo C."/>
            <person name="Young S.K."/>
            <person name="Zeng Q."/>
            <person name="Gargeya S."/>
            <person name="Alvarado L."/>
            <person name="Berlin A."/>
            <person name="Chapman S.B."/>
            <person name="Chen Z."/>
            <person name="Freedman E."/>
            <person name="Gellesch M."/>
            <person name="Goldberg J."/>
            <person name="Griggs A."/>
            <person name="Gujja S."/>
            <person name="Heilman E."/>
            <person name="Heiman D."/>
            <person name="Howarth C."/>
            <person name="Mehta T."/>
            <person name="Neiman D."/>
            <person name="Pearson M."/>
            <person name="Roberts A."/>
            <person name="Saif S."/>
            <person name="Shea T."/>
            <person name="Shenoy N."/>
            <person name="Sisk P."/>
            <person name="Stolte C."/>
            <person name="Sykes S."/>
            <person name="White J."/>
            <person name="Yandava C."/>
            <person name="Burger G."/>
            <person name="Gray M.W."/>
            <person name="Holland P.W.H."/>
            <person name="King N."/>
            <person name="Lang F.B.F."/>
            <person name="Roger A.J."/>
            <person name="Ruiz-Trillo I."/>
            <person name="Haas B."/>
            <person name="Nusbaum C."/>
            <person name="Birren B."/>
        </authorList>
    </citation>
    <scope>NUCLEOTIDE SEQUENCE [LARGE SCALE GENOMIC DNA]</scope>
    <source>
        <strain evidence="2 3">JP610</strain>
    </source>
</reference>
<protein>
    <submittedName>
        <fullName evidence="2">Uncharacterized protein</fullName>
    </submittedName>
</protein>
<gene>
    <name evidence="2" type="ORF">SARC_06252</name>
</gene>
<dbReference type="Proteomes" id="UP000054560">
    <property type="component" value="Unassembled WGS sequence"/>
</dbReference>
<feature type="compositionally biased region" description="Polar residues" evidence="1">
    <location>
        <begin position="1"/>
        <end position="13"/>
    </location>
</feature>
<dbReference type="RefSeq" id="XP_014155338.1">
    <property type="nucleotide sequence ID" value="XM_014299863.1"/>
</dbReference>
<evidence type="ECO:0000256" key="1">
    <source>
        <dbReference type="SAM" id="MobiDB-lite"/>
    </source>
</evidence>
<keyword evidence="3" id="KW-1185">Reference proteome</keyword>
<feature type="region of interest" description="Disordered" evidence="1">
    <location>
        <begin position="1"/>
        <end position="34"/>
    </location>
</feature>